<dbReference type="RefSeq" id="WP_122165062.1">
    <property type="nucleotide sequence ID" value="NZ_JAMOIB010000010.1"/>
</dbReference>
<dbReference type="SUPFAM" id="SSF48452">
    <property type="entry name" value="TPR-like"/>
    <property type="match status" value="1"/>
</dbReference>
<sequence length="118" mass="13164">MMLRENRDAAHLLHGLADIYQRAGQSPRALVMLLLATQIIPDDPTLLRRLAVVFTAVGDGERALAALDRIAHLGLWAREDEPTELLLLRSRALLRAGRGDEGRQLFRQYLSRRGSNAA</sequence>
<organism evidence="1 2">
    <name type="scientific">Stutzerimonas zhaodongensis</name>
    <dbReference type="NCBI Taxonomy" id="1176257"/>
    <lineage>
        <taxon>Bacteria</taxon>
        <taxon>Pseudomonadati</taxon>
        <taxon>Pseudomonadota</taxon>
        <taxon>Gammaproteobacteria</taxon>
        <taxon>Pseudomonadales</taxon>
        <taxon>Pseudomonadaceae</taxon>
        <taxon>Stutzerimonas</taxon>
    </lineage>
</organism>
<evidence type="ECO:0000313" key="2">
    <source>
        <dbReference type="Proteomes" id="UP000269774"/>
    </source>
</evidence>
<dbReference type="Gene3D" id="1.25.40.10">
    <property type="entry name" value="Tetratricopeptide repeat domain"/>
    <property type="match status" value="1"/>
</dbReference>
<accession>A0A3M2HLG5</accession>
<comment type="caution">
    <text evidence="1">The sequence shown here is derived from an EMBL/GenBank/DDBJ whole genome shotgun (WGS) entry which is preliminary data.</text>
</comment>
<dbReference type="InterPro" id="IPR011990">
    <property type="entry name" value="TPR-like_helical_dom_sf"/>
</dbReference>
<dbReference type="Proteomes" id="UP000269774">
    <property type="component" value="Unassembled WGS sequence"/>
</dbReference>
<reference evidence="1 2" key="1">
    <citation type="submission" date="2018-10" db="EMBL/GenBank/DDBJ databases">
        <title>Pseudomonas zhaodongensis NEAU-ST5-21(T) genome.</title>
        <authorList>
            <person name="Peng J."/>
            <person name="Liu Z.-P."/>
        </authorList>
    </citation>
    <scope>NUCLEOTIDE SEQUENCE [LARGE SCALE GENOMIC DNA]</scope>
    <source>
        <strain evidence="1 2">NEAU-ST5-21</strain>
    </source>
</reference>
<dbReference type="AlphaFoldDB" id="A0A3M2HLG5"/>
<dbReference type="OrthoDB" id="6169055at2"/>
<dbReference type="EMBL" id="RFFM01000002">
    <property type="protein sequence ID" value="RMH89868.1"/>
    <property type="molecule type" value="Genomic_DNA"/>
</dbReference>
<proteinExistence type="predicted"/>
<keyword evidence="2" id="KW-1185">Reference proteome</keyword>
<protein>
    <submittedName>
        <fullName evidence="1">Type III secretion protein</fullName>
    </submittedName>
</protein>
<name>A0A3M2HLG5_9GAMM</name>
<gene>
    <name evidence="1" type="ORF">EA797_10025</name>
</gene>
<evidence type="ECO:0000313" key="1">
    <source>
        <dbReference type="EMBL" id="RMH89868.1"/>
    </source>
</evidence>